<dbReference type="Proteomes" id="UP001527925">
    <property type="component" value="Unassembled WGS sequence"/>
</dbReference>
<feature type="compositionally biased region" description="Polar residues" evidence="1">
    <location>
        <begin position="299"/>
        <end position="312"/>
    </location>
</feature>
<evidence type="ECO:0000313" key="3">
    <source>
        <dbReference type="EMBL" id="KAL2918386.1"/>
    </source>
</evidence>
<feature type="region of interest" description="Disordered" evidence="1">
    <location>
        <begin position="257"/>
        <end position="312"/>
    </location>
</feature>
<accession>A0ABR4NFU9</accession>
<feature type="transmembrane region" description="Helical" evidence="2">
    <location>
        <begin position="157"/>
        <end position="177"/>
    </location>
</feature>
<feature type="transmembrane region" description="Helical" evidence="2">
    <location>
        <begin position="232"/>
        <end position="252"/>
    </location>
</feature>
<dbReference type="EMBL" id="JADGIZ020000006">
    <property type="protein sequence ID" value="KAL2918386.1"/>
    <property type="molecule type" value="Genomic_DNA"/>
</dbReference>
<keyword evidence="2" id="KW-0472">Membrane</keyword>
<comment type="caution">
    <text evidence="3">The sequence shown here is derived from an EMBL/GenBank/DDBJ whole genome shotgun (WGS) entry which is preliminary data.</text>
</comment>
<feature type="transmembrane region" description="Helical" evidence="2">
    <location>
        <begin position="91"/>
        <end position="115"/>
    </location>
</feature>
<sequence length="312" mass="33295">MSQPQPPTPSPPPEPAGGGADPLSIAAAATAAAVIATSLSIIPRLLALRTSLYSNMLRISSAMGVVGLACDLVEVFTAIPAAWVVRNFTRIVLAANTGAFFSAELHFLGTMAPFLKGVSPNAIAAAQIAGIVFTTLHIITVPLLFAYPQWDIVIVNYWRLWACIVRIFDLGLQLTLLHFACFRLKNVDDGFRTRLLELILLSIVVMLVTCLVGFTAPFAIGGPHIMLVDALMYLFGLCSIGVMLMLRSALLLNRHPRPPPPAAKSTQGKLSKAAKSATFHQMDMLTSPSSTLGGVPRQPNVTAVATITQGRQ</sequence>
<feature type="region of interest" description="Disordered" evidence="1">
    <location>
        <begin position="1"/>
        <end position="20"/>
    </location>
</feature>
<feature type="compositionally biased region" description="Pro residues" evidence="1">
    <location>
        <begin position="1"/>
        <end position="15"/>
    </location>
</feature>
<feature type="transmembrane region" description="Helical" evidence="2">
    <location>
        <begin position="23"/>
        <end position="47"/>
    </location>
</feature>
<feature type="transmembrane region" description="Helical" evidence="2">
    <location>
        <begin position="198"/>
        <end position="220"/>
    </location>
</feature>
<gene>
    <name evidence="3" type="ORF">HK105_201786</name>
</gene>
<feature type="transmembrane region" description="Helical" evidence="2">
    <location>
        <begin position="59"/>
        <end position="85"/>
    </location>
</feature>
<keyword evidence="4" id="KW-1185">Reference proteome</keyword>
<feature type="transmembrane region" description="Helical" evidence="2">
    <location>
        <begin position="122"/>
        <end position="145"/>
    </location>
</feature>
<protein>
    <submittedName>
        <fullName evidence="3">Uncharacterized protein</fullName>
    </submittedName>
</protein>
<proteinExistence type="predicted"/>
<evidence type="ECO:0000313" key="4">
    <source>
        <dbReference type="Proteomes" id="UP001527925"/>
    </source>
</evidence>
<name>A0ABR4NFU9_9FUNG</name>
<keyword evidence="2" id="KW-1133">Transmembrane helix</keyword>
<reference evidence="3 4" key="1">
    <citation type="submission" date="2023-09" db="EMBL/GenBank/DDBJ databases">
        <title>Pangenome analysis of Batrachochytrium dendrobatidis and related Chytrids.</title>
        <authorList>
            <person name="Yacoub M.N."/>
            <person name="Stajich J.E."/>
            <person name="James T.Y."/>
        </authorList>
    </citation>
    <scope>NUCLEOTIDE SEQUENCE [LARGE SCALE GENOMIC DNA]</scope>
    <source>
        <strain evidence="3 4">JEL0888</strain>
    </source>
</reference>
<organism evidence="3 4">
    <name type="scientific">Polyrhizophydium stewartii</name>
    <dbReference type="NCBI Taxonomy" id="2732419"/>
    <lineage>
        <taxon>Eukaryota</taxon>
        <taxon>Fungi</taxon>
        <taxon>Fungi incertae sedis</taxon>
        <taxon>Chytridiomycota</taxon>
        <taxon>Chytridiomycota incertae sedis</taxon>
        <taxon>Chytridiomycetes</taxon>
        <taxon>Rhizophydiales</taxon>
        <taxon>Rhizophydiales incertae sedis</taxon>
        <taxon>Polyrhizophydium</taxon>
    </lineage>
</organism>
<evidence type="ECO:0000256" key="1">
    <source>
        <dbReference type="SAM" id="MobiDB-lite"/>
    </source>
</evidence>
<evidence type="ECO:0000256" key="2">
    <source>
        <dbReference type="SAM" id="Phobius"/>
    </source>
</evidence>
<keyword evidence="2" id="KW-0812">Transmembrane</keyword>